<comment type="similarity">
    <text evidence="7 10">Belongs to the fluoride channel Fluc/FEX (TC 1.A.43) family.</text>
</comment>
<evidence type="ECO:0000256" key="5">
    <source>
        <dbReference type="ARBA" id="ARBA00023136"/>
    </source>
</evidence>
<keyword evidence="6" id="KW-0813">Transport</keyword>
<evidence type="ECO:0000256" key="7">
    <source>
        <dbReference type="ARBA" id="ARBA00035120"/>
    </source>
</evidence>
<keyword evidence="6" id="KW-0406">Ion transport</keyword>
<evidence type="ECO:0000256" key="2">
    <source>
        <dbReference type="ARBA" id="ARBA00022475"/>
    </source>
</evidence>
<dbReference type="Proteomes" id="UP000430692">
    <property type="component" value="Unassembled WGS sequence"/>
</dbReference>
<accession>A0A6I4VWK3</accession>
<comment type="caution">
    <text evidence="10">Lacks conserved residue(s) required for the propagation of feature annotation.</text>
</comment>
<evidence type="ECO:0000256" key="8">
    <source>
        <dbReference type="ARBA" id="ARBA00035585"/>
    </source>
</evidence>
<sequence>MIYMVIGIAGALGVLLRYYVGIWIPTSWILNFPLGSLLINLVGSFFLSWFTVWSTCYSSMPTWFKTGITTGFIRSFTIFSTLQWESIQMRNEKNSKNFFGTLGLVTRLESYVPFLDMFSVKVIDYELSFFREPNLFPLPSHPISIIM</sequence>
<dbReference type="Pfam" id="PF02537">
    <property type="entry name" value="CRCB"/>
    <property type="match status" value="1"/>
</dbReference>
<comment type="catalytic activity">
    <reaction evidence="8">
        <text>fluoride(in) = fluoride(out)</text>
        <dbReference type="Rhea" id="RHEA:76159"/>
        <dbReference type="ChEBI" id="CHEBI:17051"/>
    </reaction>
    <physiologicalReaction direction="left-to-right" evidence="8">
        <dbReference type="Rhea" id="RHEA:76160"/>
    </physiologicalReaction>
</comment>
<name>A0A6I4VWK3_9BACL</name>
<evidence type="ECO:0000256" key="10">
    <source>
        <dbReference type="RuleBase" id="RU004340"/>
    </source>
</evidence>
<reference evidence="11 12" key="1">
    <citation type="submission" date="2019-12" db="EMBL/GenBank/DDBJ databases">
        <title>Whole-genome analyses of novel actinobacteria.</title>
        <authorList>
            <person name="Sahin N."/>
            <person name="Saygin H."/>
        </authorList>
    </citation>
    <scope>NUCLEOTIDE SEQUENCE [LARGE SCALE GENOMIC DNA]</scope>
    <source>
        <strain evidence="11 12">KC615</strain>
    </source>
</reference>
<evidence type="ECO:0000256" key="4">
    <source>
        <dbReference type="ARBA" id="ARBA00022989"/>
    </source>
</evidence>
<feature type="transmembrane region" description="Helical" evidence="10">
    <location>
        <begin position="5"/>
        <end position="24"/>
    </location>
</feature>
<comment type="function">
    <text evidence="9">Fluoride-specific ion channel. Important for reducing fluoride concentration in the cell, thus reducing its toxicity.</text>
</comment>
<evidence type="ECO:0000256" key="9">
    <source>
        <dbReference type="ARBA" id="ARBA00049940"/>
    </source>
</evidence>
<evidence type="ECO:0000256" key="1">
    <source>
        <dbReference type="ARBA" id="ARBA00004651"/>
    </source>
</evidence>
<evidence type="ECO:0000256" key="3">
    <source>
        <dbReference type="ARBA" id="ARBA00022692"/>
    </source>
</evidence>
<proteinExistence type="inferred from homology"/>
<dbReference type="GO" id="GO:0034220">
    <property type="term" value="P:monoatomic ion transmembrane transport"/>
    <property type="evidence" value="ECO:0007669"/>
    <property type="project" value="UniProtKB-KW"/>
</dbReference>
<organism evidence="11 12">
    <name type="scientific">Shimazuella alba</name>
    <dbReference type="NCBI Taxonomy" id="2690964"/>
    <lineage>
        <taxon>Bacteria</taxon>
        <taxon>Bacillati</taxon>
        <taxon>Bacillota</taxon>
        <taxon>Bacilli</taxon>
        <taxon>Bacillales</taxon>
        <taxon>Thermoactinomycetaceae</taxon>
        <taxon>Shimazuella</taxon>
    </lineage>
</organism>
<dbReference type="AlphaFoldDB" id="A0A6I4VWK3"/>
<evidence type="ECO:0000313" key="11">
    <source>
        <dbReference type="EMBL" id="MXQ54981.1"/>
    </source>
</evidence>
<comment type="caution">
    <text evidence="11">The sequence shown here is derived from an EMBL/GenBank/DDBJ whole genome shotgun (WGS) entry which is preliminary data.</text>
</comment>
<keyword evidence="5 10" id="KW-0472">Membrane</keyword>
<keyword evidence="4 10" id="KW-1133">Transmembrane helix</keyword>
<comment type="subcellular location">
    <subcellularLocation>
        <location evidence="1">Cell membrane</location>
        <topology evidence="1">Multi-pass membrane protein</topology>
    </subcellularLocation>
</comment>
<keyword evidence="2" id="KW-1003">Cell membrane</keyword>
<dbReference type="GO" id="GO:0005886">
    <property type="term" value="C:plasma membrane"/>
    <property type="evidence" value="ECO:0007669"/>
    <property type="project" value="UniProtKB-SubCell"/>
</dbReference>
<feature type="transmembrane region" description="Helical" evidence="10">
    <location>
        <begin position="30"/>
        <end position="52"/>
    </location>
</feature>
<evidence type="ECO:0000256" key="6">
    <source>
        <dbReference type="ARBA" id="ARBA00023303"/>
    </source>
</evidence>
<gene>
    <name evidence="11" type="ORF">GSM42_14900</name>
</gene>
<keyword evidence="12" id="KW-1185">Reference proteome</keyword>
<evidence type="ECO:0000313" key="12">
    <source>
        <dbReference type="Proteomes" id="UP000430692"/>
    </source>
</evidence>
<dbReference type="InterPro" id="IPR003691">
    <property type="entry name" value="FluC"/>
</dbReference>
<keyword evidence="6" id="KW-0407">Ion channel</keyword>
<protein>
    <recommendedName>
        <fullName evidence="10">Fluoride-specific ion channel</fullName>
    </recommendedName>
</protein>
<dbReference type="EMBL" id="WUUL01000010">
    <property type="protein sequence ID" value="MXQ54981.1"/>
    <property type="molecule type" value="Genomic_DNA"/>
</dbReference>
<keyword evidence="3 10" id="KW-0812">Transmembrane</keyword>